<dbReference type="Proteomes" id="UP001187192">
    <property type="component" value="Unassembled WGS sequence"/>
</dbReference>
<dbReference type="PANTHER" id="PTHR34115:SF5">
    <property type="entry name" value="PROTEIN, PUTATIVE-RELATED"/>
    <property type="match status" value="1"/>
</dbReference>
<proteinExistence type="predicted"/>
<organism evidence="1 2">
    <name type="scientific">Ficus carica</name>
    <name type="common">Common fig</name>
    <dbReference type="NCBI Taxonomy" id="3494"/>
    <lineage>
        <taxon>Eukaryota</taxon>
        <taxon>Viridiplantae</taxon>
        <taxon>Streptophyta</taxon>
        <taxon>Embryophyta</taxon>
        <taxon>Tracheophyta</taxon>
        <taxon>Spermatophyta</taxon>
        <taxon>Magnoliopsida</taxon>
        <taxon>eudicotyledons</taxon>
        <taxon>Gunneridae</taxon>
        <taxon>Pentapetalae</taxon>
        <taxon>rosids</taxon>
        <taxon>fabids</taxon>
        <taxon>Rosales</taxon>
        <taxon>Moraceae</taxon>
        <taxon>Ficeae</taxon>
        <taxon>Ficus</taxon>
    </lineage>
</organism>
<dbReference type="InterPro" id="IPR053258">
    <property type="entry name" value="Ca-permeable_cation_channel"/>
</dbReference>
<dbReference type="EMBL" id="BTGU01000187">
    <property type="protein sequence ID" value="GMN64595.1"/>
    <property type="molecule type" value="Genomic_DNA"/>
</dbReference>
<evidence type="ECO:0000313" key="2">
    <source>
        <dbReference type="Proteomes" id="UP001187192"/>
    </source>
</evidence>
<protein>
    <submittedName>
        <fullName evidence="1">Uncharacterized protein</fullName>
    </submittedName>
</protein>
<accession>A0AA88J7X2</accession>
<sequence>MANTSFAAMPIANTSGTYNFSFADQSNGQGSHQHAQTSVRVVYIPTRNYFLRQQQFLVPDHSPHAVLVFVIPVVVNLIQLKCQSNGNSPFDTDAVTMWFSMSCLLAYCVAYRIELKFGCRLRSPITNSLTLIRSASYLCGSLCLASLTSTFFPNKTKPVLNTFYTVLSTGYMLVKYTPIGKMWKWSAQRIVRIFSPQGEILPV</sequence>
<comment type="caution">
    <text evidence="1">The sequence shown here is derived from an EMBL/GenBank/DDBJ whole genome shotgun (WGS) entry which is preliminary data.</text>
</comment>
<reference evidence="1" key="1">
    <citation type="submission" date="2023-07" db="EMBL/GenBank/DDBJ databases">
        <title>draft genome sequence of fig (Ficus carica).</title>
        <authorList>
            <person name="Takahashi T."/>
            <person name="Nishimura K."/>
        </authorList>
    </citation>
    <scope>NUCLEOTIDE SEQUENCE</scope>
</reference>
<keyword evidence="2" id="KW-1185">Reference proteome</keyword>
<evidence type="ECO:0000313" key="1">
    <source>
        <dbReference type="EMBL" id="GMN64595.1"/>
    </source>
</evidence>
<name>A0AA88J7X2_FICCA</name>
<gene>
    <name evidence="1" type="ORF">TIFTF001_033668</name>
</gene>
<dbReference type="PANTHER" id="PTHR34115">
    <property type="entry name" value="PROTEIN, PUTATIVE-RELATED"/>
    <property type="match status" value="1"/>
</dbReference>
<dbReference type="AlphaFoldDB" id="A0AA88J7X2"/>